<proteinExistence type="predicted"/>
<dbReference type="RefSeq" id="YP_009806858.1">
    <property type="nucleotide sequence ID" value="NC_048018.1"/>
</dbReference>
<keyword evidence="2" id="KW-1185">Reference proteome</keyword>
<dbReference type="Proteomes" id="UP000258434">
    <property type="component" value="Segment"/>
</dbReference>
<dbReference type="EMBL" id="MH536812">
    <property type="protein sequence ID" value="AXH48970.1"/>
    <property type="molecule type" value="Genomic_DNA"/>
</dbReference>
<evidence type="ECO:0000313" key="1">
    <source>
        <dbReference type="EMBL" id="AXH48970.1"/>
    </source>
</evidence>
<evidence type="ECO:0000313" key="2">
    <source>
        <dbReference type="Proteomes" id="UP000258434"/>
    </source>
</evidence>
<protein>
    <submittedName>
        <fullName evidence="1">Head-to-tail stopper</fullName>
    </submittedName>
</protein>
<dbReference type="KEGG" id="vg:54997732"/>
<sequence>MIPAIFDVGHQPYTGDGVDEYGNAEESWGDPEPRKFVTFIDPGSEELDLPGHIRDVVDVGIIVLPDFGSVSPRDREVIDGVTYDVIGQPKNFTKNPFRSDFGCHVVTLKVVQS</sequence>
<organism evidence="1 2">
    <name type="scientific">Gordonia phage Apricot</name>
    <dbReference type="NCBI Taxonomy" id="2250319"/>
    <lineage>
        <taxon>Viruses</taxon>
        <taxon>Duplodnaviria</taxon>
        <taxon>Heunggongvirae</taxon>
        <taxon>Uroviricota</taxon>
        <taxon>Caudoviricetes</taxon>
        <taxon>Apricotvirus</taxon>
        <taxon>Apricotvirus apricot</taxon>
    </lineage>
</organism>
<reference evidence="2" key="1">
    <citation type="submission" date="2018-06" db="EMBL/GenBank/DDBJ databases">
        <authorList>
            <person name="Zhirakovskaya E."/>
        </authorList>
    </citation>
    <scope>NUCLEOTIDE SEQUENCE [LARGE SCALE GENOMIC DNA]</scope>
</reference>
<gene>
    <name evidence="1" type="primary">10</name>
    <name evidence="1" type="ORF">SEA_APRICOT_10</name>
</gene>
<name>A0A345L118_9CAUD</name>
<accession>A0A345L118</accession>
<dbReference type="GeneID" id="54997732"/>